<evidence type="ECO:0008006" key="4">
    <source>
        <dbReference type="Google" id="ProtNLM"/>
    </source>
</evidence>
<dbReference type="Pfam" id="PF07394">
    <property type="entry name" value="DUF1501"/>
    <property type="match status" value="1"/>
</dbReference>
<dbReference type="AlphaFoldDB" id="D2QXR6"/>
<accession>D2QXR6</accession>
<keyword evidence="1" id="KW-0732">Signal</keyword>
<reference evidence="2 3" key="1">
    <citation type="journal article" date="2009" name="Stand. Genomic Sci.">
        <title>Complete genome sequence of Pirellula staleyi type strain (ATCC 27377).</title>
        <authorList>
            <person name="Clum A."/>
            <person name="Tindall B.J."/>
            <person name="Sikorski J."/>
            <person name="Ivanova N."/>
            <person name="Mavrommatis K."/>
            <person name="Lucas S."/>
            <person name="Glavina del Rio T."/>
            <person name="Nolan M."/>
            <person name="Chen F."/>
            <person name="Tice H."/>
            <person name="Pitluck S."/>
            <person name="Cheng J.F."/>
            <person name="Chertkov O."/>
            <person name="Brettin T."/>
            <person name="Han C."/>
            <person name="Detter J.C."/>
            <person name="Kuske C."/>
            <person name="Bruce D."/>
            <person name="Goodwin L."/>
            <person name="Ovchinikova G."/>
            <person name="Pati A."/>
            <person name="Mikhailova N."/>
            <person name="Chen A."/>
            <person name="Palaniappan K."/>
            <person name="Land M."/>
            <person name="Hauser L."/>
            <person name="Chang Y.J."/>
            <person name="Jeffries C.D."/>
            <person name="Chain P."/>
            <person name="Rohde M."/>
            <person name="Goker M."/>
            <person name="Bristow J."/>
            <person name="Eisen J.A."/>
            <person name="Markowitz V."/>
            <person name="Hugenholtz P."/>
            <person name="Kyrpides N.C."/>
            <person name="Klenk H.P."/>
            <person name="Lapidus A."/>
        </authorList>
    </citation>
    <scope>NUCLEOTIDE SEQUENCE [LARGE SCALE GENOMIC DNA]</scope>
    <source>
        <strain evidence="3">ATCC 27377 / DSM 6068 / ICPB 4128</strain>
    </source>
</reference>
<dbReference type="PANTHER" id="PTHR43737:SF1">
    <property type="entry name" value="DUF1501 DOMAIN-CONTAINING PROTEIN"/>
    <property type="match status" value="1"/>
</dbReference>
<dbReference type="eggNOG" id="COG4102">
    <property type="taxonomic scope" value="Bacteria"/>
</dbReference>
<dbReference type="Gene3D" id="3.40.720.10">
    <property type="entry name" value="Alkaline Phosphatase, subunit A"/>
    <property type="match status" value="1"/>
</dbReference>
<evidence type="ECO:0000256" key="1">
    <source>
        <dbReference type="SAM" id="SignalP"/>
    </source>
</evidence>
<name>D2QXR6_PIRSD</name>
<dbReference type="Proteomes" id="UP000001887">
    <property type="component" value="Chromosome"/>
</dbReference>
<evidence type="ECO:0000313" key="3">
    <source>
        <dbReference type="Proteomes" id="UP000001887"/>
    </source>
</evidence>
<dbReference type="InterPro" id="IPR010869">
    <property type="entry name" value="DUF1501"/>
</dbReference>
<keyword evidence="3" id="KW-1185">Reference proteome</keyword>
<organism evidence="2 3">
    <name type="scientific">Pirellula staleyi (strain ATCC 27377 / DSM 6068 / ICPB 4128)</name>
    <name type="common">Pirella staleyi</name>
    <dbReference type="NCBI Taxonomy" id="530564"/>
    <lineage>
        <taxon>Bacteria</taxon>
        <taxon>Pseudomonadati</taxon>
        <taxon>Planctomycetota</taxon>
        <taxon>Planctomycetia</taxon>
        <taxon>Pirellulales</taxon>
        <taxon>Pirellulaceae</taxon>
        <taxon>Pirellula</taxon>
    </lineage>
</organism>
<dbReference type="PANTHER" id="PTHR43737">
    <property type="entry name" value="BLL7424 PROTEIN"/>
    <property type="match status" value="1"/>
</dbReference>
<dbReference type="HOGENOM" id="CLU_035908_0_0_0"/>
<evidence type="ECO:0000313" key="2">
    <source>
        <dbReference type="EMBL" id="ADB17993.1"/>
    </source>
</evidence>
<sequence length="486" mass="52918" precursor="true">MQPNQASTFPSYSRRAMLQSTASGFGLVAFSALAHTLAAQESAVPPTIAVGKSAAKVLHHAPRAKRVIFLCMNGGPSHVDLFDYKPELEKNSGKPATVGGKKIGPALLGNPHPFSQRGESGLWMSALLPELGKMADELCVVRSMHTDLPNHSQAFLQMHTGSFQFVRPSLGAWTLYGLGSENENLPGFVTINPPSDNGGARNYGSGFLPVHCQGTRIGAPRIPAFYAALLGRDEESGPPLKHLTPPSTTERLQQLQIELITRQNQDLATARPHQPEIEGAIASLELAFRMQGEVPKVLELKDESAATLKQYGIGAGLPTDRFGRQCLMARRMVEAGVRFVEVTAPTSWDHHFLLRETLATSCSLVDLPMRGLLEDLKSRGLLDDTLVIWAGEFGRTPYGQSGSGRDHNHKGYSIWMAGGGVKRGIAYGATDEIGYEAVENPVHLHDFHATILHLLGLDHEQLTFRYGGRDYRLTDVYGRVVSDLFA</sequence>
<dbReference type="EMBL" id="CP001848">
    <property type="protein sequence ID" value="ADB17993.1"/>
    <property type="molecule type" value="Genomic_DNA"/>
</dbReference>
<dbReference type="KEGG" id="psl:Psta_3329"/>
<gene>
    <name evidence="2" type="ordered locus">Psta_3329</name>
</gene>
<dbReference type="STRING" id="530564.Psta_3329"/>
<feature type="chain" id="PRO_5003035857" description="Sulfatase" evidence="1">
    <location>
        <begin position="35"/>
        <end position="486"/>
    </location>
</feature>
<proteinExistence type="predicted"/>
<dbReference type="OrthoDB" id="127333at2"/>
<protein>
    <recommendedName>
        <fullName evidence="4">Sulfatase</fullName>
    </recommendedName>
</protein>
<dbReference type="InterPro" id="IPR017850">
    <property type="entry name" value="Alkaline_phosphatase_core_sf"/>
</dbReference>
<feature type="signal peptide" evidence="1">
    <location>
        <begin position="1"/>
        <end position="34"/>
    </location>
</feature>
<dbReference type="SUPFAM" id="SSF53649">
    <property type="entry name" value="Alkaline phosphatase-like"/>
    <property type="match status" value="1"/>
</dbReference>